<sequence length="274" mass="31048">MDIGIRNGWRTPKTSESSGSNFLGLLRSYPNTIPRCLYFLSLSSSFGLLDLIGQELCFRERIHMGNVHSGKRAMVISSLKKANISASRKQRIKLEINGEKELTFSEFLKHPSGMEAVINAKALQSYHLVDDSDDTYRCTLPKVQLMSFEVYPVLVLRVTPTQEDCTVELLSCKLEGSELLKNQSERFSAIMTNCMTWNMEHPEPFLEVDVRLNVTLEISTRPFTMLPVSAVEAPGNLVMQTLVDTLVPLLLQQLLKDYDEWIKKQQRNSLNATS</sequence>
<accession>A0A178UU49</accession>
<dbReference type="Proteomes" id="UP000078284">
    <property type="component" value="Chromosome 4"/>
</dbReference>
<dbReference type="PANTHER" id="PTHR34131">
    <property type="entry name" value="(RAP ANNOTATION RELEASE2) GALACTOSE-BINDING LIKE DOMAIN CONTAINING PROTEIN"/>
    <property type="match status" value="1"/>
</dbReference>
<comment type="caution">
    <text evidence="1">The sequence shown here is derived from an EMBL/GenBank/DDBJ whole genome shotgun (WGS) entry which is preliminary data.</text>
</comment>
<reference evidence="2" key="1">
    <citation type="journal article" date="2016" name="Proc. Natl. Acad. Sci. U.S.A.">
        <title>Chromosome-level assembly of Arabidopsis thaliana Ler reveals the extent of translocation and inversion polymorphisms.</title>
        <authorList>
            <person name="Zapata L."/>
            <person name="Ding J."/>
            <person name="Willing E.M."/>
            <person name="Hartwig B."/>
            <person name="Bezdan D."/>
            <person name="Jiao W.B."/>
            <person name="Patel V."/>
            <person name="Velikkakam James G."/>
            <person name="Koornneef M."/>
            <person name="Ossowski S."/>
            <person name="Schneeberger K."/>
        </authorList>
    </citation>
    <scope>NUCLEOTIDE SEQUENCE [LARGE SCALE GENOMIC DNA]</scope>
    <source>
        <strain evidence="2">cv. Landsberg erecta</strain>
    </source>
</reference>
<evidence type="ECO:0000313" key="1">
    <source>
        <dbReference type="EMBL" id="OAO97040.1"/>
    </source>
</evidence>
<dbReference type="ExpressionAtlas" id="A0A178UU49">
    <property type="expression patterns" value="baseline and differential"/>
</dbReference>
<dbReference type="AlphaFoldDB" id="A0A178UU49"/>
<gene>
    <name evidence="1" type="ordered locus">AXX17_At4g35650</name>
</gene>
<protein>
    <submittedName>
        <fullName evidence="1">Uncharacterized protein</fullName>
    </submittedName>
</protein>
<dbReference type="PANTHER" id="PTHR34131:SF2">
    <property type="entry name" value="FAMILY PROTEIN, PUTATIVE (DUF1997)-RELATED"/>
    <property type="match status" value="1"/>
</dbReference>
<name>A0A178UU49_ARATH</name>
<proteinExistence type="predicted"/>
<dbReference type="EMBL" id="LUHQ01000004">
    <property type="protein sequence ID" value="OAO97040.1"/>
    <property type="molecule type" value="Genomic_DNA"/>
</dbReference>
<organism evidence="1 2">
    <name type="scientific">Arabidopsis thaliana</name>
    <name type="common">Mouse-ear cress</name>
    <dbReference type="NCBI Taxonomy" id="3702"/>
    <lineage>
        <taxon>Eukaryota</taxon>
        <taxon>Viridiplantae</taxon>
        <taxon>Streptophyta</taxon>
        <taxon>Embryophyta</taxon>
        <taxon>Tracheophyta</taxon>
        <taxon>Spermatophyta</taxon>
        <taxon>Magnoliopsida</taxon>
        <taxon>eudicotyledons</taxon>
        <taxon>Gunneridae</taxon>
        <taxon>Pentapetalae</taxon>
        <taxon>rosids</taxon>
        <taxon>malvids</taxon>
        <taxon>Brassicales</taxon>
        <taxon>Brassicaceae</taxon>
        <taxon>Camelineae</taxon>
        <taxon>Arabidopsis</taxon>
    </lineage>
</organism>
<evidence type="ECO:0000313" key="2">
    <source>
        <dbReference type="Proteomes" id="UP000078284"/>
    </source>
</evidence>
<dbReference type="InterPro" id="IPR018971">
    <property type="entry name" value="DUF1997"/>
</dbReference>
<dbReference type="Pfam" id="PF09366">
    <property type="entry name" value="DUF1997"/>
    <property type="match status" value="1"/>
</dbReference>